<evidence type="ECO:0000256" key="8">
    <source>
        <dbReference type="ARBA" id="ARBA00071654"/>
    </source>
</evidence>
<comment type="subunit">
    <text evidence="2">Homotrimer.</text>
</comment>
<dbReference type="AlphaFoldDB" id="A0A1R1PUH9"/>
<evidence type="ECO:0000256" key="7">
    <source>
        <dbReference type="ARBA" id="ARBA00056747"/>
    </source>
</evidence>
<comment type="caution">
    <text evidence="12">The sequence shown here is derived from an EMBL/GenBank/DDBJ whole genome shotgun (WGS) entry which is preliminary data.</text>
</comment>
<keyword evidence="4 10" id="KW-0547">Nucleotide-binding</keyword>
<evidence type="ECO:0000256" key="3">
    <source>
        <dbReference type="ARBA" id="ARBA00022679"/>
    </source>
</evidence>
<dbReference type="SUPFAM" id="SSF89028">
    <property type="entry name" value="Cobalamin adenosyltransferase-like"/>
    <property type="match status" value="1"/>
</dbReference>
<evidence type="ECO:0000313" key="13">
    <source>
        <dbReference type="Proteomes" id="UP000188320"/>
    </source>
</evidence>
<dbReference type="InterPro" id="IPR036451">
    <property type="entry name" value="CblAdoTrfase-like_sf"/>
</dbReference>
<organism evidence="12 13">
    <name type="scientific">Zancudomyces culisetae</name>
    <name type="common">Gut fungus</name>
    <name type="synonym">Smittium culisetae</name>
    <dbReference type="NCBI Taxonomy" id="1213189"/>
    <lineage>
        <taxon>Eukaryota</taxon>
        <taxon>Fungi</taxon>
        <taxon>Fungi incertae sedis</taxon>
        <taxon>Zoopagomycota</taxon>
        <taxon>Kickxellomycotina</taxon>
        <taxon>Harpellomycetes</taxon>
        <taxon>Harpellales</taxon>
        <taxon>Legeriomycetaceae</taxon>
        <taxon>Zancudomyces</taxon>
    </lineage>
</organism>
<dbReference type="GO" id="GO:0005524">
    <property type="term" value="F:ATP binding"/>
    <property type="evidence" value="ECO:0007669"/>
    <property type="project" value="UniProtKB-UniRule"/>
</dbReference>
<dbReference type="NCBIfam" id="TIGR00636">
    <property type="entry name" value="PduO_Nterm"/>
    <property type="match status" value="1"/>
</dbReference>
<accession>A0A1R1PUH9</accession>
<protein>
    <recommendedName>
        <fullName evidence="8">Corrinoid adenosyltransferase MMAB</fullName>
    </recommendedName>
    <alternativeName>
        <fullName evidence="9">ATP:co(I)rrinoid adenosyltransferase MMAB</fullName>
    </alternativeName>
</protein>
<keyword evidence="3 10" id="KW-0808">Transferase</keyword>
<dbReference type="PANTHER" id="PTHR12213:SF0">
    <property type="entry name" value="CORRINOID ADENOSYLTRANSFERASE MMAB"/>
    <property type="match status" value="1"/>
</dbReference>
<dbReference type="GO" id="GO:0009235">
    <property type="term" value="P:cobalamin metabolic process"/>
    <property type="evidence" value="ECO:0007669"/>
    <property type="project" value="UniProtKB-ARBA"/>
</dbReference>
<proteinExistence type="inferred from homology"/>
<dbReference type="FunFam" id="1.20.1200.10:FF:000001">
    <property type="entry name" value="Cob(I)yrinic acid a,c-diamide adenosyltransferase"/>
    <property type="match status" value="1"/>
</dbReference>
<dbReference type="OrthoDB" id="549173at2759"/>
<evidence type="ECO:0000256" key="10">
    <source>
        <dbReference type="RuleBase" id="RU366026"/>
    </source>
</evidence>
<feature type="domain" description="Cobalamin adenosyltransferase-like" evidence="11">
    <location>
        <begin position="24"/>
        <end position="195"/>
    </location>
</feature>
<reference evidence="13" key="1">
    <citation type="submission" date="2017-01" db="EMBL/GenBank/DDBJ databases">
        <authorList>
            <person name="Wang Y."/>
            <person name="White M."/>
            <person name="Kvist S."/>
            <person name="Moncalvo J.-M."/>
        </authorList>
    </citation>
    <scope>NUCLEOTIDE SEQUENCE [LARGE SCALE GENOMIC DNA]</scope>
    <source>
        <strain evidence="13">COL-18-3</strain>
    </source>
</reference>
<dbReference type="Gene3D" id="1.20.1200.10">
    <property type="entry name" value="Cobalamin adenosyltransferase-like"/>
    <property type="match status" value="1"/>
</dbReference>
<dbReference type="Proteomes" id="UP000188320">
    <property type="component" value="Unassembled WGS sequence"/>
</dbReference>
<dbReference type="InterPro" id="IPR016030">
    <property type="entry name" value="CblAdoTrfase-like"/>
</dbReference>
<keyword evidence="5 10" id="KW-0067">ATP-binding</keyword>
<evidence type="ECO:0000256" key="1">
    <source>
        <dbReference type="ARBA" id="ARBA00007487"/>
    </source>
</evidence>
<gene>
    <name evidence="12" type="ORF">AX774_g1837</name>
</gene>
<dbReference type="EMBL" id="LSSK01000169">
    <property type="protein sequence ID" value="OMH84625.1"/>
    <property type="molecule type" value="Genomic_DNA"/>
</dbReference>
<keyword evidence="13" id="KW-1185">Reference proteome</keyword>
<sequence length="213" mass="24018">MSSVNKGTVVSEKDIEESKRVPRIYTRTGDKGTSQLYSGERFPKSHYVFEALGTIDELSSSIGCAICHLETNPRTQEVLVKKLVSIQCILQDICSSVATVQTTTKTEKLLSTKFVDGELLCKELEGWIDELELHTKKLTNFVLPSGGLSATQLHIARTICRRAERVLSSVIDQVDQYAYRYMNRLSDFLFVAARASAALDNIDEKVYFRQKRE</sequence>
<evidence type="ECO:0000256" key="5">
    <source>
        <dbReference type="ARBA" id="ARBA00022840"/>
    </source>
</evidence>
<dbReference type="GO" id="GO:0008817">
    <property type="term" value="F:corrinoid adenosyltransferase activity"/>
    <property type="evidence" value="ECO:0007669"/>
    <property type="project" value="TreeGrafter"/>
</dbReference>
<evidence type="ECO:0000259" key="11">
    <source>
        <dbReference type="Pfam" id="PF01923"/>
    </source>
</evidence>
<evidence type="ECO:0000256" key="6">
    <source>
        <dbReference type="ARBA" id="ARBA00051988"/>
    </source>
</evidence>
<dbReference type="PANTHER" id="PTHR12213">
    <property type="entry name" value="CORRINOID ADENOSYLTRANSFERASE"/>
    <property type="match status" value="1"/>
</dbReference>
<evidence type="ECO:0000256" key="2">
    <source>
        <dbReference type="ARBA" id="ARBA00011233"/>
    </source>
</evidence>
<evidence type="ECO:0000313" key="12">
    <source>
        <dbReference type="EMBL" id="OMH84625.1"/>
    </source>
</evidence>
<evidence type="ECO:0000256" key="4">
    <source>
        <dbReference type="ARBA" id="ARBA00022741"/>
    </source>
</evidence>
<comment type="function">
    <text evidence="7">Converts cob(I)alamin to adenosylcobalamin (adenosylcob(III)alamin), a coenzyme for methylmalonyl-CoA mutase, therefore participates in the final step of the vitamin B12 conversion. Generates adenosylcobalamin (AdoCbl) and directly delivers the cofactor to MUT in a transfer that is stimulated by ATP-binding to MMAB and gated by MMAA.</text>
</comment>
<comment type="catalytic activity">
    <reaction evidence="6">
        <text>cob(I)alamin-[corrinoid adenosyltransferase] + ATP = apo-[corrinoid adenosyltransferase] + adenosylcob(III)alamin + triphosphate</text>
        <dbReference type="Rhea" id="RHEA:56796"/>
        <dbReference type="Rhea" id="RHEA-COMP:14743"/>
        <dbReference type="Rhea" id="RHEA-COMP:14744"/>
        <dbReference type="ChEBI" id="CHEBI:18036"/>
        <dbReference type="ChEBI" id="CHEBI:18408"/>
        <dbReference type="ChEBI" id="CHEBI:30616"/>
        <dbReference type="ChEBI" id="CHEBI:60488"/>
        <dbReference type="ChEBI" id="CHEBI:83228"/>
    </reaction>
    <physiologicalReaction direction="left-to-right" evidence="6">
        <dbReference type="Rhea" id="RHEA:56797"/>
    </physiologicalReaction>
</comment>
<comment type="similarity">
    <text evidence="1 10">Belongs to the Cob(I)alamin adenosyltransferase family.</text>
</comment>
<dbReference type="Pfam" id="PF01923">
    <property type="entry name" value="Cob_adeno_trans"/>
    <property type="match status" value="1"/>
</dbReference>
<evidence type="ECO:0000256" key="9">
    <source>
        <dbReference type="ARBA" id="ARBA00075216"/>
    </source>
</evidence>
<dbReference type="InterPro" id="IPR029499">
    <property type="entry name" value="PduO-typ"/>
</dbReference>
<name>A0A1R1PUH9_ZANCU</name>